<proteinExistence type="predicted"/>
<gene>
    <name evidence="1" type="ORF">CGLO_16864</name>
</gene>
<evidence type="ECO:0000313" key="2">
    <source>
        <dbReference type="Proteomes" id="UP000015530"/>
    </source>
</evidence>
<comment type="caution">
    <text evidence="1">The sequence shown here is derived from an EMBL/GenBank/DDBJ whole genome shotgun (WGS) entry which is preliminary data.</text>
</comment>
<sequence length="66" mass="7443">MATAEASALASDSGIFIREGGGWFMQRPSWVHRRRMRVNNVTLAAAALLAQDDCRTEKQVLLPRWQ</sequence>
<evidence type="ECO:0000313" key="1">
    <source>
        <dbReference type="EMBL" id="EQB44395.1"/>
    </source>
</evidence>
<dbReference type="AlphaFoldDB" id="T0L7T9"/>
<dbReference type="HOGENOM" id="CLU_2831057_0_0_1"/>
<dbReference type="EMBL" id="AMYD01004010">
    <property type="protein sequence ID" value="EQB44395.1"/>
    <property type="molecule type" value="Genomic_DNA"/>
</dbReference>
<name>T0L7T9_COLGC</name>
<dbReference type="Proteomes" id="UP000015530">
    <property type="component" value="Unassembled WGS sequence"/>
</dbReference>
<organism evidence="1 2">
    <name type="scientific">Colletotrichum gloeosporioides (strain Cg-14)</name>
    <name type="common">Anthracnose fungus</name>
    <name type="synonym">Glomerella cingulata</name>
    <dbReference type="NCBI Taxonomy" id="1237896"/>
    <lineage>
        <taxon>Eukaryota</taxon>
        <taxon>Fungi</taxon>
        <taxon>Dikarya</taxon>
        <taxon>Ascomycota</taxon>
        <taxon>Pezizomycotina</taxon>
        <taxon>Sordariomycetes</taxon>
        <taxon>Hypocreomycetidae</taxon>
        <taxon>Glomerellales</taxon>
        <taxon>Glomerellaceae</taxon>
        <taxon>Colletotrichum</taxon>
        <taxon>Colletotrichum gloeosporioides species complex</taxon>
    </lineage>
</organism>
<protein>
    <submittedName>
        <fullName evidence="1">Uncharacterized protein</fullName>
    </submittedName>
</protein>
<accession>T0L7T9</accession>
<reference evidence="2" key="1">
    <citation type="journal article" date="2013" name="Mol. Plant Microbe Interact.">
        <title>Global aspects of pacC regulation of pathogenicity genes in Colletotrichum gloeosporioides as revealed by transcriptome analysis.</title>
        <authorList>
            <person name="Alkan N."/>
            <person name="Meng X."/>
            <person name="Friedlander G."/>
            <person name="Reuveni E."/>
            <person name="Sukno S."/>
            <person name="Sherman A."/>
            <person name="Thon M."/>
            <person name="Fluhr R."/>
            <person name="Prusky D."/>
        </authorList>
    </citation>
    <scope>NUCLEOTIDE SEQUENCE [LARGE SCALE GENOMIC DNA]</scope>
    <source>
        <strain evidence="2">Cg-14</strain>
    </source>
</reference>
<dbReference type="OrthoDB" id="10535048at2759"/>